<evidence type="ECO:0000259" key="6">
    <source>
        <dbReference type="PROSITE" id="PS50222"/>
    </source>
</evidence>
<dbReference type="SUPFAM" id="SSF47473">
    <property type="entry name" value="EF-hand"/>
    <property type="match status" value="1"/>
</dbReference>
<dbReference type="InterPro" id="IPR018247">
    <property type="entry name" value="EF_Hand_1_Ca_BS"/>
</dbReference>
<evidence type="ECO:0000256" key="5">
    <source>
        <dbReference type="SAM" id="MobiDB-lite"/>
    </source>
</evidence>
<feature type="repeat" description="WD" evidence="4">
    <location>
        <begin position="386"/>
        <end position="429"/>
    </location>
</feature>
<evidence type="ECO:0000256" key="1">
    <source>
        <dbReference type="ARBA" id="ARBA00022574"/>
    </source>
</evidence>
<keyword evidence="2" id="KW-0677">Repeat</keyword>
<dbReference type="SMART" id="SM00054">
    <property type="entry name" value="EFh"/>
    <property type="match status" value="2"/>
</dbReference>
<dbReference type="PROSITE" id="PS50082">
    <property type="entry name" value="WD_REPEATS_2"/>
    <property type="match status" value="2"/>
</dbReference>
<dbReference type="InterPro" id="IPR011992">
    <property type="entry name" value="EF-hand-dom_pair"/>
</dbReference>
<gene>
    <name evidence="7" type="ORF">Pmar_PMAR005013</name>
</gene>
<dbReference type="GeneID" id="9037235"/>
<dbReference type="Gene3D" id="1.10.238.10">
    <property type="entry name" value="EF-hand"/>
    <property type="match status" value="1"/>
</dbReference>
<reference evidence="7 8" key="1">
    <citation type="submission" date="2008-07" db="EMBL/GenBank/DDBJ databases">
        <authorList>
            <person name="El-Sayed N."/>
            <person name="Caler E."/>
            <person name="Inman J."/>
            <person name="Amedeo P."/>
            <person name="Hass B."/>
            <person name="Wortman J."/>
        </authorList>
    </citation>
    <scope>NUCLEOTIDE SEQUENCE [LARGE SCALE GENOMIC DNA]</scope>
    <source>
        <strain evidence="8">ATCC 50983 / TXsc</strain>
    </source>
</reference>
<dbReference type="PANTHER" id="PTHR19848">
    <property type="entry name" value="WD40 REPEAT PROTEIN"/>
    <property type="match status" value="1"/>
</dbReference>
<proteinExistence type="predicted"/>
<dbReference type="Pfam" id="PF00400">
    <property type="entry name" value="WD40"/>
    <property type="match status" value="3"/>
</dbReference>
<evidence type="ECO:0000256" key="2">
    <source>
        <dbReference type="ARBA" id="ARBA00022737"/>
    </source>
</evidence>
<dbReference type="OrthoDB" id="270584at2759"/>
<keyword evidence="3" id="KW-0106">Calcium</keyword>
<dbReference type="SUPFAM" id="SSF50978">
    <property type="entry name" value="WD40 repeat-like"/>
    <property type="match status" value="1"/>
</dbReference>
<dbReference type="RefSeq" id="XP_002772641.1">
    <property type="nucleotide sequence ID" value="XM_002772595.1"/>
</dbReference>
<dbReference type="OMA" id="NYMKDCE"/>
<dbReference type="InParanoid" id="C5LFN2"/>
<dbReference type="PANTHER" id="PTHR19848:SF8">
    <property type="entry name" value="F-BOX AND WD REPEAT DOMAIN CONTAINING 7"/>
    <property type="match status" value="1"/>
</dbReference>
<protein>
    <submittedName>
        <fullName evidence="7">Wd-repeat protein, putative</fullName>
    </submittedName>
</protein>
<dbReference type="InterPro" id="IPR001680">
    <property type="entry name" value="WD40_rpt"/>
</dbReference>
<dbReference type="PROSITE" id="PS50294">
    <property type="entry name" value="WD_REPEATS_REGION"/>
    <property type="match status" value="2"/>
</dbReference>
<dbReference type="InterPro" id="IPR015943">
    <property type="entry name" value="WD40/YVTN_repeat-like_dom_sf"/>
</dbReference>
<dbReference type="PROSITE" id="PS00018">
    <property type="entry name" value="EF_HAND_1"/>
    <property type="match status" value="2"/>
</dbReference>
<dbReference type="GO" id="GO:0005509">
    <property type="term" value="F:calcium ion binding"/>
    <property type="evidence" value="ECO:0007669"/>
    <property type="project" value="InterPro"/>
</dbReference>
<dbReference type="EMBL" id="GG681552">
    <property type="protein sequence ID" value="EER04457.1"/>
    <property type="molecule type" value="Genomic_DNA"/>
</dbReference>
<sequence>MANAFEGPGGRRSSASKLFPPKFGTPTGQEVDEEKLLHIFKEIDTDHSGSIDLDELGEAMRMLGIKCTYAFVRKALRSIDTDRNGTIEPHEFVKFFSTVTNPDEFRNYYGDLLGKQNQKYYDYKTMASEDPTFGRRFRIPQTISREHKISKHQESVESVKWLDRNRFISASLDRTVKIWDVSGPLEPLASFDYPSPIYSMTASPKGTWAVMGFGKAIDKEEQMYSHPANLIISPFIRYLSVLDIDNKNTEKAQMKGQDSPVFATAISPGEMYIASGSKSGRVLLHDVRTCKLLSELRRSPRIIQAIDFSEDARRVVSCGNDGDVALTDISAAPTTRPLSIIEEAAATDIVYDVAFRGEYEIITCGGDFCCKRWDLRQIKKGPVQRYLGHTSAIRTIVLSDKHDAKYFLSGAEDGCIRLWIIDEMEIIQDQIVFPRLKRHLEREHNRINKELDAIKEDLQSPVEMLKKKAQATKKQISSRLGVCQTKLNYMKDCEAERNALGCVQAHLSLAGTRGAVSSISWRERDSPSNFQVVSAGTDQSIYIHNIDLPKADKFEKWAPRSSLVRRFTDESL</sequence>
<accession>C5LFN2</accession>
<feature type="domain" description="EF-hand" evidence="6">
    <location>
        <begin position="67"/>
        <end position="102"/>
    </location>
</feature>
<dbReference type="CDD" id="cd00051">
    <property type="entry name" value="EFh"/>
    <property type="match status" value="1"/>
</dbReference>
<feature type="region of interest" description="Disordered" evidence="5">
    <location>
        <begin position="1"/>
        <end position="28"/>
    </location>
</feature>
<evidence type="ECO:0000256" key="4">
    <source>
        <dbReference type="PROSITE-ProRule" id="PRU00221"/>
    </source>
</evidence>
<evidence type="ECO:0000313" key="8">
    <source>
        <dbReference type="Proteomes" id="UP000007800"/>
    </source>
</evidence>
<dbReference type="AlphaFoldDB" id="C5LFN2"/>
<dbReference type="PROSITE" id="PS50222">
    <property type="entry name" value="EF_HAND_2"/>
    <property type="match status" value="2"/>
</dbReference>
<dbReference type="Pfam" id="PF13499">
    <property type="entry name" value="EF-hand_7"/>
    <property type="match status" value="1"/>
</dbReference>
<dbReference type="Proteomes" id="UP000007800">
    <property type="component" value="Unassembled WGS sequence"/>
</dbReference>
<name>C5LFN2_PERM5</name>
<keyword evidence="8" id="KW-1185">Reference proteome</keyword>
<dbReference type="Gene3D" id="2.130.10.10">
    <property type="entry name" value="YVTN repeat-like/Quinoprotein amine dehydrogenase"/>
    <property type="match status" value="3"/>
</dbReference>
<evidence type="ECO:0000256" key="3">
    <source>
        <dbReference type="ARBA" id="ARBA00022837"/>
    </source>
</evidence>
<feature type="repeat" description="WD" evidence="4">
    <location>
        <begin position="149"/>
        <end position="182"/>
    </location>
</feature>
<dbReference type="SMART" id="SM00320">
    <property type="entry name" value="WD40"/>
    <property type="match status" value="6"/>
</dbReference>
<keyword evidence="1 4" id="KW-0853">WD repeat</keyword>
<evidence type="ECO:0000313" key="7">
    <source>
        <dbReference type="EMBL" id="EER04457.1"/>
    </source>
</evidence>
<feature type="domain" description="EF-hand" evidence="6">
    <location>
        <begin position="31"/>
        <end position="66"/>
    </location>
</feature>
<dbReference type="InterPro" id="IPR002048">
    <property type="entry name" value="EF_hand_dom"/>
</dbReference>
<dbReference type="InterPro" id="IPR036322">
    <property type="entry name" value="WD40_repeat_dom_sf"/>
</dbReference>
<organism evidence="8">
    <name type="scientific">Perkinsus marinus (strain ATCC 50983 / TXsc)</name>
    <dbReference type="NCBI Taxonomy" id="423536"/>
    <lineage>
        <taxon>Eukaryota</taxon>
        <taxon>Sar</taxon>
        <taxon>Alveolata</taxon>
        <taxon>Perkinsozoa</taxon>
        <taxon>Perkinsea</taxon>
        <taxon>Perkinsida</taxon>
        <taxon>Perkinsidae</taxon>
        <taxon>Perkinsus</taxon>
    </lineage>
</organism>